<keyword evidence="6" id="KW-0732">Signal</keyword>
<dbReference type="InterPro" id="IPR013766">
    <property type="entry name" value="Thioredoxin_domain"/>
</dbReference>
<dbReference type="PROSITE" id="PS51355">
    <property type="entry name" value="GLUTATHIONE_PEROXID_3"/>
    <property type="match status" value="1"/>
</dbReference>
<proteinExistence type="inferred from homology"/>
<evidence type="ECO:0000256" key="6">
    <source>
        <dbReference type="SAM" id="SignalP"/>
    </source>
</evidence>
<evidence type="ECO:0000256" key="1">
    <source>
        <dbReference type="ARBA" id="ARBA00006926"/>
    </source>
</evidence>
<keyword evidence="3 5" id="KW-0560">Oxidoreductase</keyword>
<feature type="domain" description="Thioredoxin" evidence="7">
    <location>
        <begin position="14"/>
        <end position="176"/>
    </location>
</feature>
<evidence type="ECO:0000256" key="2">
    <source>
        <dbReference type="ARBA" id="ARBA00022559"/>
    </source>
</evidence>
<dbReference type="InterPro" id="IPR029759">
    <property type="entry name" value="GPX_AS"/>
</dbReference>
<feature type="signal peptide" evidence="6">
    <location>
        <begin position="1"/>
        <end position="19"/>
    </location>
</feature>
<dbReference type="PROSITE" id="PS00460">
    <property type="entry name" value="GLUTATHIONE_PEROXID_1"/>
    <property type="match status" value="1"/>
</dbReference>
<comment type="caution">
    <text evidence="8">The sequence shown here is derived from an EMBL/GenBank/DDBJ whole genome shotgun (WGS) entry which is preliminary data.</text>
</comment>
<dbReference type="Pfam" id="PF00255">
    <property type="entry name" value="GSHPx"/>
    <property type="match status" value="1"/>
</dbReference>
<dbReference type="AlphaFoldDB" id="A0A395M0X0"/>
<evidence type="ECO:0000259" key="7">
    <source>
        <dbReference type="PROSITE" id="PS51352"/>
    </source>
</evidence>
<dbReference type="PRINTS" id="PR01011">
    <property type="entry name" value="GLUTPROXDASE"/>
</dbReference>
<evidence type="ECO:0000313" key="8">
    <source>
        <dbReference type="EMBL" id="RFM24406.1"/>
    </source>
</evidence>
<organism evidence="8 9">
    <name type="scientific">Candidatus Thermochlorobacter aerophilus</name>
    <dbReference type="NCBI Taxonomy" id="1868324"/>
    <lineage>
        <taxon>Bacteria</taxon>
        <taxon>Pseudomonadati</taxon>
        <taxon>Chlorobiota</taxon>
        <taxon>Chlorobiia</taxon>
        <taxon>Chlorobiales</taxon>
        <taxon>Candidatus Thermochlorobacteriaceae</taxon>
        <taxon>Candidatus Thermochlorobacter</taxon>
    </lineage>
</organism>
<sequence length="177" mass="19979">MRYISFMLLTVLFSSSASSIYDFTVRTIDGKEKSLSDYKGKVVLIVNVASQCGYTPQYADLEKLYQKYRKDGFAILAFPSNDYGGQEPGSNADIKKFCTTTYGVTFDLFEKIPTKGEKKHPLYAYLTSHTNPPGEVSWNFEKFLISREGKVVARFKSHVAPLSAEITQAVERELAKR</sequence>
<dbReference type="GO" id="GO:0034599">
    <property type="term" value="P:cellular response to oxidative stress"/>
    <property type="evidence" value="ECO:0007669"/>
    <property type="project" value="TreeGrafter"/>
</dbReference>
<reference evidence="8 9" key="1">
    <citation type="journal article" date="2011" name="ISME J.">
        <title>Community ecology of hot spring cyanobacterial mats: predominant populations and their functional potential.</title>
        <authorList>
            <person name="Klatt C.G."/>
            <person name="Wood J.M."/>
            <person name="Rusch D.B."/>
            <person name="Bateson M.M."/>
            <person name="Hamamura N."/>
            <person name="Heidelberg J.F."/>
            <person name="Grossman A.R."/>
            <person name="Bhaya D."/>
            <person name="Cohan F.M."/>
            <person name="Kuhl M."/>
            <person name="Bryant D.A."/>
            <person name="Ward D.M."/>
        </authorList>
    </citation>
    <scope>NUCLEOTIDE SEQUENCE [LARGE SCALE GENOMIC DNA]</scope>
    <source>
        <strain evidence="8">OS</strain>
    </source>
</reference>
<evidence type="ECO:0000256" key="4">
    <source>
        <dbReference type="PIRSR" id="PIRSR000303-1"/>
    </source>
</evidence>
<dbReference type="PANTHER" id="PTHR11592">
    <property type="entry name" value="GLUTATHIONE PEROXIDASE"/>
    <property type="match status" value="1"/>
</dbReference>
<feature type="chain" id="PRO_5017243751" description="Glutathione peroxidase" evidence="6">
    <location>
        <begin position="20"/>
        <end position="177"/>
    </location>
</feature>
<keyword evidence="2 5" id="KW-0575">Peroxidase</keyword>
<gene>
    <name evidence="8" type="ORF">D0433_05285</name>
</gene>
<evidence type="ECO:0000256" key="3">
    <source>
        <dbReference type="ARBA" id="ARBA00023002"/>
    </source>
</evidence>
<dbReference type="PROSITE" id="PS51352">
    <property type="entry name" value="THIOREDOXIN_2"/>
    <property type="match status" value="1"/>
</dbReference>
<protein>
    <recommendedName>
        <fullName evidence="5">Glutathione peroxidase</fullName>
    </recommendedName>
</protein>
<dbReference type="Proteomes" id="UP000266389">
    <property type="component" value="Unassembled WGS sequence"/>
</dbReference>
<dbReference type="FunFam" id="3.40.30.10:FF:000010">
    <property type="entry name" value="Glutathione peroxidase"/>
    <property type="match status" value="1"/>
</dbReference>
<dbReference type="InterPro" id="IPR036249">
    <property type="entry name" value="Thioredoxin-like_sf"/>
</dbReference>
<feature type="active site" evidence="4">
    <location>
        <position position="52"/>
    </location>
</feature>
<comment type="similarity">
    <text evidence="1 5">Belongs to the glutathione peroxidase family.</text>
</comment>
<dbReference type="InterPro" id="IPR000889">
    <property type="entry name" value="Glutathione_peroxidase"/>
</dbReference>
<evidence type="ECO:0000256" key="5">
    <source>
        <dbReference type="RuleBase" id="RU000499"/>
    </source>
</evidence>
<dbReference type="GO" id="GO:0004601">
    <property type="term" value="F:peroxidase activity"/>
    <property type="evidence" value="ECO:0007669"/>
    <property type="project" value="UniProtKB-KW"/>
</dbReference>
<dbReference type="EMBL" id="PHFL01000039">
    <property type="protein sequence ID" value="RFM24406.1"/>
    <property type="molecule type" value="Genomic_DNA"/>
</dbReference>
<name>A0A395M0X0_9BACT</name>
<dbReference type="PIRSF" id="PIRSF000303">
    <property type="entry name" value="Glutathion_perox"/>
    <property type="match status" value="1"/>
</dbReference>
<dbReference type="PANTHER" id="PTHR11592:SF78">
    <property type="entry name" value="GLUTATHIONE PEROXIDASE"/>
    <property type="match status" value="1"/>
</dbReference>
<accession>A0A395M0X0</accession>
<evidence type="ECO:0000313" key="9">
    <source>
        <dbReference type="Proteomes" id="UP000266389"/>
    </source>
</evidence>
<dbReference type="CDD" id="cd00340">
    <property type="entry name" value="GSH_Peroxidase"/>
    <property type="match status" value="1"/>
</dbReference>
<dbReference type="Gene3D" id="3.40.30.10">
    <property type="entry name" value="Glutaredoxin"/>
    <property type="match status" value="1"/>
</dbReference>
<dbReference type="SUPFAM" id="SSF52833">
    <property type="entry name" value="Thioredoxin-like"/>
    <property type="match status" value="1"/>
</dbReference>